<evidence type="ECO:0000313" key="3">
    <source>
        <dbReference type="Proteomes" id="UP001632037"/>
    </source>
</evidence>
<protein>
    <submittedName>
        <fullName evidence="2">Uncharacterized protein</fullName>
    </submittedName>
</protein>
<dbReference type="Proteomes" id="UP001632037">
    <property type="component" value="Unassembled WGS sequence"/>
</dbReference>
<reference evidence="2 3" key="1">
    <citation type="submission" date="2024-09" db="EMBL/GenBank/DDBJ databases">
        <title>Genome sequencing and assembly of Phytophthora oleae, isolate VK10A, causative agent of rot of olive drupes.</title>
        <authorList>
            <person name="Conti Taguali S."/>
            <person name="Riolo M."/>
            <person name="La Spada F."/>
            <person name="Cacciola S.O."/>
            <person name="Dionisio G."/>
        </authorList>
    </citation>
    <scope>NUCLEOTIDE SEQUENCE [LARGE SCALE GENOMIC DNA]</scope>
    <source>
        <strain evidence="2 3">VK10A</strain>
    </source>
</reference>
<keyword evidence="3" id="KW-1185">Reference proteome</keyword>
<feature type="region of interest" description="Disordered" evidence="1">
    <location>
        <begin position="1"/>
        <end position="70"/>
    </location>
</feature>
<feature type="compositionally biased region" description="Polar residues" evidence="1">
    <location>
        <begin position="57"/>
        <end position="68"/>
    </location>
</feature>
<dbReference type="EMBL" id="JBIMZQ010000055">
    <property type="protein sequence ID" value="KAL3658280.1"/>
    <property type="molecule type" value="Genomic_DNA"/>
</dbReference>
<name>A0ABD3EWE4_9STRA</name>
<dbReference type="AlphaFoldDB" id="A0ABD3EWE4"/>
<evidence type="ECO:0000313" key="2">
    <source>
        <dbReference type="EMBL" id="KAL3658280.1"/>
    </source>
</evidence>
<organism evidence="2 3">
    <name type="scientific">Phytophthora oleae</name>
    <dbReference type="NCBI Taxonomy" id="2107226"/>
    <lineage>
        <taxon>Eukaryota</taxon>
        <taxon>Sar</taxon>
        <taxon>Stramenopiles</taxon>
        <taxon>Oomycota</taxon>
        <taxon>Peronosporomycetes</taxon>
        <taxon>Peronosporales</taxon>
        <taxon>Peronosporaceae</taxon>
        <taxon>Phytophthora</taxon>
    </lineage>
</organism>
<feature type="compositionally biased region" description="Low complexity" evidence="1">
    <location>
        <begin position="1"/>
        <end position="17"/>
    </location>
</feature>
<evidence type="ECO:0000256" key="1">
    <source>
        <dbReference type="SAM" id="MobiDB-lite"/>
    </source>
</evidence>
<sequence length="91" mass="10120">MALSPTTGLSPTTSTELLVERPLDERISERPRPVTPKSDEDGSGNPYIYLQDPSAVRRTSPTQGTPKNFTCIEHQDSTLWESLSESLKINF</sequence>
<feature type="compositionally biased region" description="Basic and acidic residues" evidence="1">
    <location>
        <begin position="18"/>
        <end position="40"/>
    </location>
</feature>
<accession>A0ABD3EWE4</accession>
<proteinExistence type="predicted"/>
<comment type="caution">
    <text evidence="2">The sequence shown here is derived from an EMBL/GenBank/DDBJ whole genome shotgun (WGS) entry which is preliminary data.</text>
</comment>
<gene>
    <name evidence="2" type="ORF">V7S43_016669</name>
</gene>